<evidence type="ECO:0000256" key="1">
    <source>
        <dbReference type="SAM" id="MobiDB-lite"/>
    </source>
</evidence>
<protein>
    <submittedName>
        <fullName evidence="2">Uncharacterized protein</fullName>
    </submittedName>
</protein>
<gene>
    <name evidence="2" type="ORF">BOX15_Mlig016852g3</name>
</gene>
<dbReference type="EMBL" id="NIVC01004842">
    <property type="protein sequence ID" value="PAA46480.1"/>
    <property type="molecule type" value="Genomic_DNA"/>
</dbReference>
<dbReference type="PANTHER" id="PTHR47020">
    <property type="entry name" value="HILLARIN"/>
    <property type="match status" value="1"/>
</dbReference>
<evidence type="ECO:0000313" key="2">
    <source>
        <dbReference type="EMBL" id="PAA46480.1"/>
    </source>
</evidence>
<proteinExistence type="predicted"/>
<dbReference type="Proteomes" id="UP000215902">
    <property type="component" value="Unassembled WGS sequence"/>
</dbReference>
<dbReference type="STRING" id="282301.A0A267DB14"/>
<accession>A0A267DB14</accession>
<organism evidence="2 3">
    <name type="scientific">Macrostomum lignano</name>
    <dbReference type="NCBI Taxonomy" id="282301"/>
    <lineage>
        <taxon>Eukaryota</taxon>
        <taxon>Metazoa</taxon>
        <taxon>Spiralia</taxon>
        <taxon>Lophotrochozoa</taxon>
        <taxon>Platyhelminthes</taxon>
        <taxon>Rhabditophora</taxon>
        <taxon>Macrostomorpha</taxon>
        <taxon>Macrostomida</taxon>
        <taxon>Macrostomidae</taxon>
        <taxon>Macrostomum</taxon>
    </lineage>
</organism>
<comment type="caution">
    <text evidence="2">The sequence shown here is derived from an EMBL/GenBank/DDBJ whole genome shotgun (WGS) entry which is preliminary data.</text>
</comment>
<dbReference type="AlphaFoldDB" id="A0A267DB14"/>
<sequence>MTVVGLTTTRWPLSGTLPVASLWSRLARSCGTPASQRWRCLIPYPARPRSRSRQRRCRRNSPPPAPPPGATWTLGCRTSSTNRRRLWAASPASLAASARLAAPRRSAAGRCSSISPATRPTASAGLCSTTAGRRRPRWWAGCAGSAAGRLPARAVRPAVQPRRPALPAHRRLLQGRQLPAWRQSGCRCRVQISQHLDCCAPGRSLAVCQRSLGRLAKAGRRWSRRPAATPAGPDEFFFLTDPWQHLHLHLPDDKRWQLLRDPVAMAAFVRMPLLRSPFFNAGLRLLDWRSDRLEADADTGWPAPSSRCPLEPPMASGRPVS</sequence>
<name>A0A267DB14_9PLAT</name>
<evidence type="ECO:0000313" key="3">
    <source>
        <dbReference type="Proteomes" id="UP000215902"/>
    </source>
</evidence>
<keyword evidence="3" id="KW-1185">Reference proteome</keyword>
<feature type="region of interest" description="Disordered" evidence="1">
    <location>
        <begin position="297"/>
        <end position="321"/>
    </location>
</feature>
<dbReference type="PANTHER" id="PTHR47020:SF1">
    <property type="entry name" value="HILLARIN"/>
    <property type="match status" value="1"/>
</dbReference>
<feature type="region of interest" description="Disordered" evidence="1">
    <location>
        <begin position="51"/>
        <end position="74"/>
    </location>
</feature>
<dbReference type="OrthoDB" id="6129702at2759"/>
<reference evidence="2 3" key="1">
    <citation type="submission" date="2017-06" db="EMBL/GenBank/DDBJ databases">
        <title>A platform for efficient transgenesis in Macrostomum lignano, a flatworm model organism for stem cell research.</title>
        <authorList>
            <person name="Berezikov E."/>
        </authorList>
    </citation>
    <scope>NUCLEOTIDE SEQUENCE [LARGE SCALE GENOMIC DNA]</scope>
    <source>
        <strain evidence="2">DV1</strain>
        <tissue evidence="2">Whole organism</tissue>
    </source>
</reference>
<dbReference type="InterPro" id="IPR053041">
    <property type="entry name" value="Transglut-like_Superfamily_Mod"/>
</dbReference>